<dbReference type="InterPro" id="IPR031993">
    <property type="entry name" value="DUF4789"/>
</dbReference>
<dbReference type="Pfam" id="PF16033">
    <property type="entry name" value="DUF4789"/>
    <property type="match status" value="2"/>
</dbReference>
<feature type="compositionally biased region" description="Polar residues" evidence="1">
    <location>
        <begin position="465"/>
        <end position="483"/>
    </location>
</feature>
<evidence type="ECO:0000256" key="2">
    <source>
        <dbReference type="SAM" id="SignalP"/>
    </source>
</evidence>
<dbReference type="OrthoDB" id="6328618at2759"/>
<dbReference type="PANTHER" id="PTHR21177">
    <property type="entry name" value="IP06524P-RELATED"/>
    <property type="match status" value="1"/>
</dbReference>
<comment type="caution">
    <text evidence="4">The sequence shown here is derived from an EMBL/GenBank/DDBJ whole genome shotgun (WGS) entry which is preliminary data.</text>
</comment>
<sequence length="603" mass="68417">MRRREWWWWVWAWVWAWWWYGAGWGSSNGAVIPPRWVNSTLNPCAKKSWQLLYWAHDHSCHRIFTQGPCGDTQEFYYNPSQGKGACRCPRGTLLYPPTGLCYPQFSRGPCTPRQYLDTDGEGQEGQCHDFLKCPPRHVFWPRTKKCYEYHTRGPCLKGYLIYVNSETGFPDCGCDRNVMFSNYWSLTGLCFELFQRGPCLDGNIFLFNATKGATECSCSSSIITNYDNRSGGCHELNEQGPCYPGQIFTFEPNALATQCRCREDHALWPLNGYCYRLYSRGPCEKGHFFMPAGTNVTNMIGECQVYPCTGTRRYHPDTDTCFRLGWRGPCPEGQLFIYDEESPLQGTCGCTSELVGFWAIDNQCYELGSRGPCQHSQVLSYNKATGSVLCSCDLRKGFVMWHDGNCYHLETRGPCNAGQILAVKRWRPLTPVCASLASSITPNMPLIFGDVSSRENTPQHHHESNSVTASHSNSIYSLGNLNDTQTTETSNNSSSQKPENKPQLETMVFDDSRQREQQQEYHPGPTEIYSLGVEDGEHSTGSRDTKYTLGRSGRSMGDTETWGFLDDTYFRTPGEPRGPYYTGRNDGERSLTPWWGSLTTTST</sequence>
<feature type="compositionally biased region" description="Basic and acidic residues" evidence="1">
    <location>
        <begin position="510"/>
        <end position="519"/>
    </location>
</feature>
<dbReference type="Proteomes" id="UP000747542">
    <property type="component" value="Unassembled WGS sequence"/>
</dbReference>
<name>A0A8J5KEU3_HOMAM</name>
<feature type="compositionally biased region" description="Low complexity" evidence="1">
    <location>
        <begin position="484"/>
        <end position="496"/>
    </location>
</feature>
<organism evidence="4 5">
    <name type="scientific">Homarus americanus</name>
    <name type="common">American lobster</name>
    <dbReference type="NCBI Taxonomy" id="6706"/>
    <lineage>
        <taxon>Eukaryota</taxon>
        <taxon>Metazoa</taxon>
        <taxon>Ecdysozoa</taxon>
        <taxon>Arthropoda</taxon>
        <taxon>Crustacea</taxon>
        <taxon>Multicrustacea</taxon>
        <taxon>Malacostraca</taxon>
        <taxon>Eumalacostraca</taxon>
        <taxon>Eucarida</taxon>
        <taxon>Decapoda</taxon>
        <taxon>Pleocyemata</taxon>
        <taxon>Astacidea</taxon>
        <taxon>Nephropoidea</taxon>
        <taxon>Nephropidae</taxon>
        <taxon>Homarus</taxon>
    </lineage>
</organism>
<keyword evidence="5" id="KW-1185">Reference proteome</keyword>
<evidence type="ECO:0000313" key="5">
    <source>
        <dbReference type="Proteomes" id="UP000747542"/>
    </source>
</evidence>
<reference evidence="4" key="1">
    <citation type="journal article" date="2021" name="Sci. Adv.">
        <title>The American lobster genome reveals insights on longevity, neural, and immune adaptations.</title>
        <authorList>
            <person name="Polinski J.M."/>
            <person name="Zimin A.V."/>
            <person name="Clark K.F."/>
            <person name="Kohn A.B."/>
            <person name="Sadowski N."/>
            <person name="Timp W."/>
            <person name="Ptitsyn A."/>
            <person name="Khanna P."/>
            <person name="Romanova D.Y."/>
            <person name="Williams P."/>
            <person name="Greenwood S.J."/>
            <person name="Moroz L.L."/>
            <person name="Walt D.R."/>
            <person name="Bodnar A.G."/>
        </authorList>
    </citation>
    <scope>NUCLEOTIDE SEQUENCE</scope>
    <source>
        <strain evidence="4">GMGI-L3</strain>
    </source>
</reference>
<gene>
    <name evidence="4" type="ORF">Hamer_G012508</name>
</gene>
<proteinExistence type="predicted"/>
<evidence type="ECO:0000313" key="4">
    <source>
        <dbReference type="EMBL" id="KAG7170936.1"/>
    </source>
</evidence>
<accession>A0A8J5KEU3</accession>
<feature type="domain" description="DUF4789" evidence="3">
    <location>
        <begin position="73"/>
        <end position="133"/>
    </location>
</feature>
<keyword evidence="2" id="KW-0732">Signal</keyword>
<dbReference type="AlphaFoldDB" id="A0A8J5KEU3"/>
<feature type="region of interest" description="Disordered" evidence="1">
    <location>
        <begin position="450"/>
        <end position="603"/>
    </location>
</feature>
<protein>
    <recommendedName>
        <fullName evidence="3">DUF4789 domain-containing protein</fullName>
    </recommendedName>
</protein>
<feature type="domain" description="DUF4789" evidence="3">
    <location>
        <begin position="258"/>
        <end position="330"/>
    </location>
</feature>
<feature type="compositionally biased region" description="Basic and acidic residues" evidence="1">
    <location>
        <begin position="535"/>
        <end position="546"/>
    </location>
</feature>
<feature type="signal peptide" evidence="2">
    <location>
        <begin position="1"/>
        <end position="23"/>
    </location>
</feature>
<evidence type="ECO:0000256" key="1">
    <source>
        <dbReference type="SAM" id="MobiDB-lite"/>
    </source>
</evidence>
<feature type="chain" id="PRO_5035177373" description="DUF4789 domain-containing protein" evidence="2">
    <location>
        <begin position="24"/>
        <end position="603"/>
    </location>
</feature>
<dbReference type="EMBL" id="JAHLQT010013238">
    <property type="protein sequence ID" value="KAG7170936.1"/>
    <property type="molecule type" value="Genomic_DNA"/>
</dbReference>
<dbReference type="PANTHER" id="PTHR21177:SF7">
    <property type="entry name" value="GH11627P"/>
    <property type="match status" value="1"/>
</dbReference>
<evidence type="ECO:0000259" key="3">
    <source>
        <dbReference type="Pfam" id="PF16033"/>
    </source>
</evidence>